<sequence>MPSGRLCITMSILFATVLVYMLASVKLAIAAQHSYDLYLQTTVRVTIPDNASIYCIMPVGEDKLLVAGYVGSPPRAYAGIVDLRGGSIEPIPVPGLEDSIRSEITGCTPSSEGILLYGYVQLANGTPIATIWLYRDGALVARRLNKVVMIPYSMKVYGNVVYLTGFIGNCEARGALAIIYALKGPLTSILAGNVSGYVFAPGYKFVQDRIYQQLGGKLYTCAYFTSVYQLVTGDILVLGYADNMTGAITGFTIKSDPLLQIQEKRFTPIPLAPVILDETDYIGVVMGVTLTPPVQPAVLIITRDGRTTLTRINTPGLKDVNFAAIDCMGDVCIVGGSGESNNKQIGILAIVQLNNTNVEYVHMLRWANTTRVTSVVVTPEGSVYVAGLKPENGGTQVVIAKLVLAERGSVNRTMETAEESGSGNGTLVVLAGVSSSIVTLSLLAVILARKRQRR</sequence>
<dbReference type="KEGG" id="pfm:Pyrfu_1549"/>
<reference evidence="2 3" key="1">
    <citation type="journal article" date="2011" name="Stand. Genomic Sci.">
        <title>Complete genome sequence of the hyperthermophilic chemolithoautotroph Pyrolobus fumarii type strain (1A).</title>
        <authorList>
            <person name="Anderson I."/>
            <person name="Goker M."/>
            <person name="Nolan M."/>
            <person name="Lucas S."/>
            <person name="Hammon N."/>
            <person name="Deshpande S."/>
            <person name="Cheng J.F."/>
            <person name="Tapia R."/>
            <person name="Han C."/>
            <person name="Goodwin L."/>
            <person name="Pitluck S."/>
            <person name="Huntemann M."/>
            <person name="Liolios K."/>
            <person name="Ivanova N."/>
            <person name="Pagani I."/>
            <person name="Mavromatis K."/>
            <person name="Ovchinikova G."/>
            <person name="Pati A."/>
            <person name="Chen A."/>
            <person name="Palaniappan K."/>
            <person name="Land M."/>
            <person name="Hauser L."/>
            <person name="Brambilla E.M."/>
            <person name="Huber H."/>
            <person name="Yasawong M."/>
            <person name="Rohde M."/>
            <person name="Spring S."/>
            <person name="Abt B."/>
            <person name="Sikorski J."/>
            <person name="Wirth R."/>
            <person name="Detter J.C."/>
            <person name="Woyke T."/>
            <person name="Bristow J."/>
            <person name="Eisen J.A."/>
            <person name="Markowitz V."/>
            <person name="Hugenholtz P."/>
            <person name="Kyrpides N.C."/>
            <person name="Klenk H.P."/>
            <person name="Lapidus A."/>
        </authorList>
    </citation>
    <scope>NUCLEOTIDE SEQUENCE [LARGE SCALE GENOMIC DNA]</scope>
    <source>
        <strain evidence="3">DSM 11204 / 1A</strain>
    </source>
</reference>
<feature type="transmembrane region" description="Helical" evidence="1">
    <location>
        <begin position="427"/>
        <end position="448"/>
    </location>
</feature>
<keyword evidence="1" id="KW-0472">Membrane</keyword>
<proteinExistence type="predicted"/>
<accession>G0EHQ3</accession>
<keyword evidence="1" id="KW-1133">Transmembrane helix</keyword>
<evidence type="ECO:0000256" key="1">
    <source>
        <dbReference type="SAM" id="Phobius"/>
    </source>
</evidence>
<evidence type="ECO:0000313" key="2">
    <source>
        <dbReference type="EMBL" id="AEM39406.1"/>
    </source>
</evidence>
<evidence type="ECO:0000313" key="3">
    <source>
        <dbReference type="Proteomes" id="UP000001037"/>
    </source>
</evidence>
<dbReference type="SUPFAM" id="SSF101898">
    <property type="entry name" value="NHL repeat"/>
    <property type="match status" value="1"/>
</dbReference>
<dbReference type="eggNOG" id="arCOG02559">
    <property type="taxonomic scope" value="Archaea"/>
</dbReference>
<dbReference type="STRING" id="694429.Pyrfu_1549"/>
<dbReference type="EMBL" id="CP002838">
    <property type="protein sequence ID" value="AEM39406.1"/>
    <property type="molecule type" value="Genomic_DNA"/>
</dbReference>
<keyword evidence="1" id="KW-0812">Transmembrane</keyword>
<dbReference type="Proteomes" id="UP000001037">
    <property type="component" value="Chromosome"/>
</dbReference>
<protein>
    <submittedName>
        <fullName evidence="2">Uncharacterized protein</fullName>
    </submittedName>
</protein>
<name>G0EHQ3_PYRF1</name>
<dbReference type="HOGENOM" id="CLU_602199_0_0_2"/>
<dbReference type="InParanoid" id="G0EHQ3"/>
<gene>
    <name evidence="2" type="ordered locus">Pyrfu_1549</name>
</gene>
<organism evidence="2 3">
    <name type="scientific">Pyrolobus fumarii (strain DSM 11204 / 1A)</name>
    <dbReference type="NCBI Taxonomy" id="694429"/>
    <lineage>
        <taxon>Archaea</taxon>
        <taxon>Thermoproteota</taxon>
        <taxon>Thermoprotei</taxon>
        <taxon>Desulfurococcales</taxon>
        <taxon>Pyrodictiaceae</taxon>
        <taxon>Pyrolobus</taxon>
    </lineage>
</organism>
<dbReference type="AlphaFoldDB" id="G0EHQ3"/>
<keyword evidence="3" id="KW-1185">Reference proteome</keyword>